<protein>
    <submittedName>
        <fullName evidence="1">Uncharacterized protein</fullName>
    </submittedName>
</protein>
<gene>
    <name evidence="1" type="ORF">GOODEAATRI_027111</name>
</gene>
<proteinExistence type="predicted"/>
<evidence type="ECO:0000313" key="1">
    <source>
        <dbReference type="EMBL" id="MEQ2176356.1"/>
    </source>
</evidence>
<comment type="caution">
    <text evidence="1">The sequence shown here is derived from an EMBL/GenBank/DDBJ whole genome shotgun (WGS) entry which is preliminary data.</text>
</comment>
<reference evidence="1 2" key="1">
    <citation type="submission" date="2021-06" db="EMBL/GenBank/DDBJ databases">
        <authorList>
            <person name="Palmer J.M."/>
        </authorList>
    </citation>
    <scope>NUCLEOTIDE SEQUENCE [LARGE SCALE GENOMIC DNA]</scope>
    <source>
        <strain evidence="1 2">GA_2019</strain>
        <tissue evidence="1">Muscle</tissue>
    </source>
</reference>
<sequence>MTLTSPTRRTQSPWTESNVIPNTFKNLLDTSMLESDVVTRDASRGKVETVKFEAAQNCGFLWNTNNLGFVSDAKNLVQSVTMITDSVMMQFGARFDIVRDACMTALYASHIVCRGAMSRRISLCINQLVFAELGLLKGVYKPTEMCGYFTEDPGSARQCVQLTHSVPASTFCSCRASRTLGASVSTIRFRLFHSDRHSIRPIHLGSSEAAGCLVSALWVTEGYRVGNRVKAQIPFALTKPGASL</sequence>
<accession>A0ABV0NY69</accession>
<dbReference type="EMBL" id="JAHRIO010053463">
    <property type="protein sequence ID" value="MEQ2176356.1"/>
    <property type="molecule type" value="Genomic_DNA"/>
</dbReference>
<evidence type="ECO:0000313" key="2">
    <source>
        <dbReference type="Proteomes" id="UP001476798"/>
    </source>
</evidence>
<dbReference type="Proteomes" id="UP001476798">
    <property type="component" value="Unassembled WGS sequence"/>
</dbReference>
<name>A0ABV0NY69_9TELE</name>
<organism evidence="1 2">
    <name type="scientific">Goodea atripinnis</name>
    <dbReference type="NCBI Taxonomy" id="208336"/>
    <lineage>
        <taxon>Eukaryota</taxon>
        <taxon>Metazoa</taxon>
        <taxon>Chordata</taxon>
        <taxon>Craniata</taxon>
        <taxon>Vertebrata</taxon>
        <taxon>Euteleostomi</taxon>
        <taxon>Actinopterygii</taxon>
        <taxon>Neopterygii</taxon>
        <taxon>Teleostei</taxon>
        <taxon>Neoteleostei</taxon>
        <taxon>Acanthomorphata</taxon>
        <taxon>Ovalentaria</taxon>
        <taxon>Atherinomorphae</taxon>
        <taxon>Cyprinodontiformes</taxon>
        <taxon>Goodeidae</taxon>
        <taxon>Goodea</taxon>
    </lineage>
</organism>
<keyword evidence="2" id="KW-1185">Reference proteome</keyword>